<comment type="caution">
    <text evidence="1">The sequence shown here is derived from an EMBL/GenBank/DDBJ whole genome shotgun (WGS) entry which is preliminary data.</text>
</comment>
<sequence>MIEFAIVVITISALTGEWVPASAQPYLRRVYDSAAACEEAARYLPAPLGTRLVCVPRDPLSLFDPTQNWPPIPERP</sequence>
<protein>
    <submittedName>
        <fullName evidence="1">Uncharacterized protein</fullName>
    </submittedName>
</protein>
<evidence type="ECO:0000313" key="2">
    <source>
        <dbReference type="Proteomes" id="UP001523392"/>
    </source>
</evidence>
<keyword evidence="2" id="KW-1185">Reference proteome</keyword>
<proteinExistence type="predicted"/>
<reference evidence="1 2" key="1">
    <citation type="submission" date="2021-12" db="EMBL/GenBank/DDBJ databases">
        <title>Siccirubricoccus leaddurans sp. nov., a high concentration Zn2+ tolerance bacterium.</title>
        <authorList>
            <person name="Cao Y."/>
        </authorList>
    </citation>
    <scope>NUCLEOTIDE SEQUENCE [LARGE SCALE GENOMIC DNA]</scope>
    <source>
        <strain evidence="1 2">KC 17139</strain>
    </source>
</reference>
<gene>
    <name evidence="1" type="ORF">JYK14_23940</name>
</gene>
<evidence type="ECO:0000313" key="1">
    <source>
        <dbReference type="EMBL" id="MCO6419189.1"/>
    </source>
</evidence>
<name>A0ABT1DDC8_9PROT</name>
<dbReference type="EMBL" id="JAFIRR010000175">
    <property type="protein sequence ID" value="MCO6419189.1"/>
    <property type="molecule type" value="Genomic_DNA"/>
</dbReference>
<organism evidence="1 2">
    <name type="scientific">Siccirubricoccus soli</name>
    <dbReference type="NCBI Taxonomy" id="2899147"/>
    <lineage>
        <taxon>Bacteria</taxon>
        <taxon>Pseudomonadati</taxon>
        <taxon>Pseudomonadota</taxon>
        <taxon>Alphaproteobacteria</taxon>
        <taxon>Acetobacterales</taxon>
        <taxon>Roseomonadaceae</taxon>
        <taxon>Siccirubricoccus</taxon>
    </lineage>
</organism>
<accession>A0ABT1DDC8</accession>
<dbReference type="RefSeq" id="WP_252955811.1">
    <property type="nucleotide sequence ID" value="NZ_JAFIRR010000175.1"/>
</dbReference>
<dbReference type="Proteomes" id="UP001523392">
    <property type="component" value="Unassembled WGS sequence"/>
</dbReference>